<sequence>MREKKMKIFNKKNLLLSSAVVAGMLLVSDVNSATFTVYAAEQQSSVGQASQAVKAGNSLTQEQIQQANKYIKIENNQYMLDTSNKSCTLSPETIHKIQEALTLFNKTVRENNVVLLSNEDVENNNLDQEVSPFITFVKGKKRKHRKSHGYIVGYGSNGYCYKDSKGNFHYYVTKSPLQTVLDVNRQGLESALGGGWVQAPENAHWHGFEYHR</sequence>
<feature type="chain" id="PRO_5044502574" evidence="1">
    <location>
        <begin position="33"/>
        <end position="212"/>
    </location>
</feature>
<evidence type="ECO:0000313" key="2">
    <source>
        <dbReference type="EMBL" id="KAA8798735.1"/>
    </source>
</evidence>
<dbReference type="NCBIfam" id="NF033837">
    <property type="entry name" value="GarQ_core"/>
    <property type="match status" value="1"/>
</dbReference>
<keyword evidence="1" id="KW-0732">Signal</keyword>
<dbReference type="Proteomes" id="UP000322051">
    <property type="component" value="Unassembled WGS sequence"/>
</dbReference>
<gene>
    <name evidence="2" type="ORF">F1C02_03665</name>
</gene>
<dbReference type="EMBL" id="VUAO01000007">
    <property type="protein sequence ID" value="KAA8798735.1"/>
    <property type="molecule type" value="Genomic_DNA"/>
</dbReference>
<evidence type="ECO:0000256" key="1">
    <source>
        <dbReference type="SAM" id="SignalP"/>
    </source>
</evidence>
<reference evidence="2 3" key="1">
    <citation type="submission" date="2019-09" db="EMBL/GenBank/DDBJ databases">
        <title>Comparative analysis of L. crispatus genomes revealed niche specific adaptation to different host and body sites.</title>
        <authorList>
            <person name="Pan M."/>
            <person name="Hidalgo-Cantabrana C."/>
            <person name="Barrangou R."/>
        </authorList>
    </citation>
    <scope>NUCLEOTIDE SEQUENCE [LARGE SCALE GENOMIC DNA]</scope>
    <source>
        <strain evidence="2 3">NCK973</strain>
    </source>
</reference>
<accession>A0AB73BQW7</accession>
<comment type="caution">
    <text evidence="2">The sequence shown here is derived from an EMBL/GenBank/DDBJ whole genome shotgun (WGS) entry which is preliminary data.</text>
</comment>
<name>A0AB73BQW7_9LACO</name>
<protein>
    <submittedName>
        <fullName evidence="2">Garvicin Q family class II bacteriocin</fullName>
    </submittedName>
</protein>
<proteinExistence type="predicted"/>
<evidence type="ECO:0000313" key="3">
    <source>
        <dbReference type="Proteomes" id="UP000322051"/>
    </source>
</evidence>
<dbReference type="AlphaFoldDB" id="A0AB73BQW7"/>
<organism evidence="2 3">
    <name type="scientific">Lactobacillus crispatus</name>
    <dbReference type="NCBI Taxonomy" id="47770"/>
    <lineage>
        <taxon>Bacteria</taxon>
        <taxon>Bacillati</taxon>
        <taxon>Bacillota</taxon>
        <taxon>Bacilli</taxon>
        <taxon>Lactobacillales</taxon>
        <taxon>Lactobacillaceae</taxon>
        <taxon>Lactobacillus</taxon>
    </lineage>
</organism>
<feature type="signal peptide" evidence="1">
    <location>
        <begin position="1"/>
        <end position="32"/>
    </location>
</feature>